<dbReference type="AlphaFoldDB" id="A0A4R1LZS9"/>
<feature type="transmembrane region" description="Helical" evidence="1">
    <location>
        <begin position="180"/>
        <end position="201"/>
    </location>
</feature>
<evidence type="ECO:0000313" key="3">
    <source>
        <dbReference type="Proteomes" id="UP000294616"/>
    </source>
</evidence>
<feature type="transmembrane region" description="Helical" evidence="1">
    <location>
        <begin position="221"/>
        <end position="242"/>
    </location>
</feature>
<keyword evidence="3" id="KW-1185">Reference proteome</keyword>
<organism evidence="2 3">
    <name type="scientific">Albibacterium bauzanense</name>
    <dbReference type="NCBI Taxonomy" id="653929"/>
    <lineage>
        <taxon>Bacteria</taxon>
        <taxon>Pseudomonadati</taxon>
        <taxon>Bacteroidota</taxon>
        <taxon>Sphingobacteriia</taxon>
        <taxon>Sphingobacteriales</taxon>
        <taxon>Sphingobacteriaceae</taxon>
        <taxon>Albibacterium</taxon>
    </lineage>
</organism>
<feature type="transmembrane region" description="Helical" evidence="1">
    <location>
        <begin position="321"/>
        <end position="339"/>
    </location>
</feature>
<feature type="transmembrane region" description="Helical" evidence="1">
    <location>
        <begin position="147"/>
        <end position="168"/>
    </location>
</feature>
<dbReference type="EMBL" id="SMGO01000002">
    <property type="protein sequence ID" value="TCK82759.1"/>
    <property type="molecule type" value="Genomic_DNA"/>
</dbReference>
<keyword evidence="1" id="KW-1133">Transmembrane helix</keyword>
<name>A0A4R1LZS9_9SPHI</name>
<protein>
    <submittedName>
        <fullName evidence="2">Uncharacterized protein DUF4153</fullName>
    </submittedName>
</protein>
<proteinExistence type="predicted"/>
<feature type="transmembrane region" description="Helical" evidence="1">
    <location>
        <begin position="345"/>
        <end position="362"/>
    </location>
</feature>
<sequence length="605" mass="68993">MVKIPSLSSLWQKSRNTLLRFPLQTLICLTAMSVWIWTNNHSGSENEYQFYKLIVLCNIAFTLSLSANLYAEQQRWTPLKSIGLQLVALVLCAALFPLLSPQLFEADLFRLLLFILAGHLLVSFSVYPRSSNILDFWHFNKTLFLRFITAFIFSAVLFAGLSVALLTIDALFNYNISDNIYFNLFIFLATVFNSLFFLAGVPDSSDNNTQDKSYPKVLKIFTQYVLIPLLTIYFGILVVYELKIAINSELPNGMVSILILGYAVFGILSYLLIYPISNDSGNEWMRQFSKFFFWLMLPLLLLLFVAIWVRTDNYGLTEMRYFIILLAIWLLALCLYFILHKSPSIQLIPISLFILALLSTYGPQSPFNLSKKSQQARLRTYIHQQDENANREKTSIVNYLVNFHGLTALQEFSSSNLSNIQEQIAFNTDSLNNNNYLIKSKLRDTAFAILSIDPNAALPYDQYISFNNADKIIPISSFNYAYWLQSGSDEELNSPLGKINIENNKDQSLLIKIGEQDSVSFDVNQLGKDIRTHYQQQITNTSEPKWNTDKNNNVIVPAGQMKLSANSSNYNVEINIQTLLSTLSNDSTVQEYSISFTGYLLISNK</sequence>
<gene>
    <name evidence="2" type="ORF">C8N28_1344</name>
</gene>
<dbReference type="Pfam" id="PF13687">
    <property type="entry name" value="DUF4153"/>
    <property type="match status" value="1"/>
</dbReference>
<keyword evidence="1" id="KW-0812">Transmembrane</keyword>
<keyword evidence="1" id="KW-0472">Membrane</keyword>
<evidence type="ECO:0000313" key="2">
    <source>
        <dbReference type="EMBL" id="TCK82759.1"/>
    </source>
</evidence>
<feature type="transmembrane region" description="Helical" evidence="1">
    <location>
        <begin position="20"/>
        <end position="38"/>
    </location>
</feature>
<comment type="caution">
    <text evidence="2">The sequence shown here is derived from an EMBL/GenBank/DDBJ whole genome shotgun (WGS) entry which is preliminary data.</text>
</comment>
<accession>A0A4R1LZS9</accession>
<dbReference type="InterPro" id="IPR025291">
    <property type="entry name" value="DUF4153"/>
</dbReference>
<dbReference type="OrthoDB" id="9809196at2"/>
<evidence type="ECO:0000256" key="1">
    <source>
        <dbReference type="SAM" id="Phobius"/>
    </source>
</evidence>
<feature type="transmembrane region" description="Helical" evidence="1">
    <location>
        <begin position="291"/>
        <end position="309"/>
    </location>
</feature>
<feature type="transmembrane region" description="Helical" evidence="1">
    <location>
        <begin position="50"/>
        <end position="70"/>
    </location>
</feature>
<feature type="transmembrane region" description="Helical" evidence="1">
    <location>
        <begin position="82"/>
        <end position="99"/>
    </location>
</feature>
<dbReference type="Proteomes" id="UP000294616">
    <property type="component" value="Unassembled WGS sequence"/>
</dbReference>
<dbReference type="RefSeq" id="WP_132222861.1">
    <property type="nucleotide sequence ID" value="NZ_SMGO01000002.1"/>
</dbReference>
<feature type="transmembrane region" description="Helical" evidence="1">
    <location>
        <begin position="254"/>
        <end position="276"/>
    </location>
</feature>
<reference evidence="2 3" key="1">
    <citation type="submission" date="2019-03" db="EMBL/GenBank/DDBJ databases">
        <title>Genomic Encyclopedia of Archaeal and Bacterial Type Strains, Phase II (KMG-II): from individual species to whole genera.</title>
        <authorList>
            <person name="Goeker M."/>
        </authorList>
    </citation>
    <scope>NUCLEOTIDE SEQUENCE [LARGE SCALE GENOMIC DNA]</scope>
    <source>
        <strain evidence="2 3">DSM 22554</strain>
    </source>
</reference>